<dbReference type="InterPro" id="IPR053148">
    <property type="entry name" value="PD-DEXK-like_domain"/>
</dbReference>
<dbReference type="InterPro" id="IPR041527">
    <property type="entry name" value="YhcG_N"/>
</dbReference>
<dbReference type="Pfam" id="PF06250">
    <property type="entry name" value="YhcG_C"/>
    <property type="match status" value="1"/>
</dbReference>
<evidence type="ECO:0000259" key="1">
    <source>
        <dbReference type="Pfam" id="PF06250"/>
    </source>
</evidence>
<dbReference type="GO" id="GO:0003676">
    <property type="term" value="F:nucleic acid binding"/>
    <property type="evidence" value="ECO:0007669"/>
    <property type="project" value="InterPro"/>
</dbReference>
<dbReference type="GO" id="GO:0004519">
    <property type="term" value="F:endonuclease activity"/>
    <property type="evidence" value="ECO:0007669"/>
    <property type="project" value="UniProtKB-KW"/>
</dbReference>
<dbReference type="PANTHER" id="PTHR30547">
    <property type="entry name" value="UNCHARACTERIZED PROTEIN YHCG-RELATED"/>
    <property type="match status" value="1"/>
</dbReference>
<evidence type="ECO:0000259" key="2">
    <source>
        <dbReference type="Pfam" id="PF17761"/>
    </source>
</evidence>
<dbReference type="InterPro" id="IPR009362">
    <property type="entry name" value="YhcG_C"/>
</dbReference>
<dbReference type="EMBL" id="FWEU01000003">
    <property type="protein sequence ID" value="SLM24711.1"/>
    <property type="molecule type" value="Genomic_DNA"/>
</dbReference>
<dbReference type="PANTHER" id="PTHR30547:SF5">
    <property type="entry name" value="NUCLEASE YHCG-RELATED"/>
    <property type="match status" value="1"/>
</dbReference>
<evidence type="ECO:0000313" key="3">
    <source>
        <dbReference type="EMBL" id="SLM24711.1"/>
    </source>
</evidence>
<name>A0A1W1GZP8_9GAMM</name>
<sequence>MDDTPRPTLPHPNDLLADIRTLISTARAGMVRTVNAELTLLYWRIGRRIHVDQMGGHRARYGEVLFKRIARTLSTEFGGSFGEKSLRRMVQFSIAFADEQIVVSLLRQLSWTHFIALIPLSDPLKRDFYAQMASTEGWSVRMLRQRIDSMLYERTALSSQPEQTIANELSALRRNQQLSPGLVLRDPYVLDFLGLKDCWDEQELEGAILREMQGFLLELGAGFSFVARQKRIQIDDDDFHLDLLFYNRRLRRLVAVELKIGDFKPAYKGQMELYLRWLDRYEREEGEEAPLGIILCTGKKAGQIELLELDRSGIHVAEYLTSLPSREVLEQRLQAATERARQRMELTAEDIDP</sequence>
<keyword evidence="3" id="KW-0540">Nuclease</keyword>
<feature type="domain" description="YhcG PDDEXK nuclease" evidence="1">
    <location>
        <begin position="183"/>
        <end position="330"/>
    </location>
</feature>
<organism evidence="3 4">
    <name type="scientific">Stenotrophomonas indicatrix</name>
    <dbReference type="NCBI Taxonomy" id="2045451"/>
    <lineage>
        <taxon>Bacteria</taxon>
        <taxon>Pseudomonadati</taxon>
        <taxon>Pseudomonadota</taxon>
        <taxon>Gammaproteobacteria</taxon>
        <taxon>Lysobacterales</taxon>
        <taxon>Lysobacteraceae</taxon>
        <taxon>Stenotrophomonas</taxon>
    </lineage>
</organism>
<keyword evidence="3" id="KW-0378">Hydrolase</keyword>
<dbReference type="Gene3D" id="3.40.1350.10">
    <property type="match status" value="1"/>
</dbReference>
<dbReference type="Pfam" id="PF17761">
    <property type="entry name" value="DUF1016_N"/>
    <property type="match status" value="1"/>
</dbReference>
<dbReference type="AlphaFoldDB" id="A0A1W1GZP8"/>
<keyword evidence="3" id="KW-0255">Endonuclease</keyword>
<accession>A0A1W1GZP8</accession>
<evidence type="ECO:0000313" key="4">
    <source>
        <dbReference type="Proteomes" id="UP000191133"/>
    </source>
</evidence>
<feature type="domain" description="YhcG N-terminal" evidence="2">
    <location>
        <begin position="18"/>
        <end position="154"/>
    </location>
</feature>
<gene>
    <name evidence="3" type="ORF">SAMN04488690_2436</name>
</gene>
<dbReference type="RefSeq" id="WP_080149670.1">
    <property type="nucleotide sequence ID" value="NZ_FWEU01000003.1"/>
</dbReference>
<dbReference type="Proteomes" id="UP000191133">
    <property type="component" value="Unassembled WGS sequence"/>
</dbReference>
<proteinExistence type="predicted"/>
<reference evidence="4" key="1">
    <citation type="submission" date="2016-10" db="EMBL/GenBank/DDBJ databases">
        <authorList>
            <person name="Varghese N."/>
            <person name="Submissions S."/>
        </authorList>
    </citation>
    <scope>NUCLEOTIDE SEQUENCE [LARGE SCALE GENOMIC DNA]</scope>
    <source>
        <strain evidence="4">92MFCol6.1</strain>
    </source>
</reference>
<dbReference type="InterPro" id="IPR011856">
    <property type="entry name" value="tRNA_endonuc-like_dom_sf"/>
</dbReference>
<protein>
    <submittedName>
        <fullName evidence="3">Predicted nuclease of restriction endonuclease-like (RecB) superfamily, DUF1016 family</fullName>
    </submittedName>
</protein>